<accession>A0AC58TH35</accession>
<reference evidence="1" key="1">
    <citation type="journal article" date="2014" name="Nat. Commun.">
        <title>The tobacco genome sequence and its comparison with those of tomato and potato.</title>
        <authorList>
            <person name="Sierro N."/>
            <person name="Battey J.N."/>
            <person name="Ouadi S."/>
            <person name="Bakaher N."/>
            <person name="Bovet L."/>
            <person name="Willig A."/>
            <person name="Goepfert S."/>
            <person name="Peitsch M.C."/>
            <person name="Ivanov N.V."/>
        </authorList>
    </citation>
    <scope>NUCLEOTIDE SEQUENCE [LARGE SCALE GENOMIC DNA]</scope>
</reference>
<evidence type="ECO:0000313" key="2">
    <source>
        <dbReference type="RefSeq" id="XP_075096538.1"/>
    </source>
</evidence>
<proteinExistence type="predicted"/>
<reference evidence="2" key="2">
    <citation type="submission" date="2025-08" db="UniProtKB">
        <authorList>
            <consortium name="RefSeq"/>
        </authorList>
    </citation>
    <scope>IDENTIFICATION</scope>
    <source>
        <tissue evidence="2">Leaf</tissue>
    </source>
</reference>
<dbReference type="Proteomes" id="UP000790787">
    <property type="component" value="Chromosome 20"/>
</dbReference>
<dbReference type="RefSeq" id="XP_075096538.1">
    <property type="nucleotide sequence ID" value="XM_075240437.1"/>
</dbReference>
<evidence type="ECO:0000313" key="1">
    <source>
        <dbReference type="Proteomes" id="UP000790787"/>
    </source>
</evidence>
<keyword evidence="1" id="KW-1185">Reference proteome</keyword>
<sequence>MKMIEAICRSFLWTGSATVSRRALISWETICLPQSAGGLNVMNTLYWNKAAIAKHLWAVAKKKDSLWIKWMHIYYIKNYVIEDMPIPRNAAWVVRKNFEARRMINELQGIQGDLESRLHQLQRGELFSIKKLYRLQFSQHQKVQWKSIILQPHMHPRFKFIRWLALHNRLATMERLLKFGIQTPQQCIFCEQAVETFDHLFFECSLTKELWLRLLRWLGYDRPICDWQSEVEWVSKNAKRRNGQCAIITCVFGMLVNTIWRERNKLRFQGGKLIINNICKEIAIHIHLKGVSIQNWKEALQMINCYP</sequence>
<gene>
    <name evidence="2" type="primary">LOC142174610</name>
</gene>
<name>A0AC58TH35_TOBAC</name>
<organism evidence="1 2">
    <name type="scientific">Nicotiana tabacum</name>
    <name type="common">Common tobacco</name>
    <dbReference type="NCBI Taxonomy" id="4097"/>
    <lineage>
        <taxon>Eukaryota</taxon>
        <taxon>Viridiplantae</taxon>
        <taxon>Streptophyta</taxon>
        <taxon>Embryophyta</taxon>
        <taxon>Tracheophyta</taxon>
        <taxon>Spermatophyta</taxon>
        <taxon>Magnoliopsida</taxon>
        <taxon>eudicotyledons</taxon>
        <taxon>Gunneridae</taxon>
        <taxon>Pentapetalae</taxon>
        <taxon>asterids</taxon>
        <taxon>lamiids</taxon>
        <taxon>Solanales</taxon>
        <taxon>Solanaceae</taxon>
        <taxon>Nicotianoideae</taxon>
        <taxon>Nicotianeae</taxon>
        <taxon>Nicotiana</taxon>
    </lineage>
</organism>
<protein>
    <submittedName>
        <fullName evidence="2">Uncharacterized protein LOC142174610</fullName>
    </submittedName>
</protein>